<dbReference type="AlphaFoldDB" id="A0A3B1E0H7"/>
<evidence type="ECO:0000256" key="1">
    <source>
        <dbReference type="ARBA" id="ARBA00001936"/>
    </source>
</evidence>
<dbReference type="UniPathway" id="UPA00056">
    <property type="reaction ID" value="UER00092"/>
</dbReference>
<evidence type="ECO:0000256" key="4">
    <source>
        <dbReference type="ARBA" id="ARBA00006825"/>
    </source>
</evidence>
<evidence type="ECO:0000256" key="2">
    <source>
        <dbReference type="ARBA" id="ARBA00001946"/>
    </source>
</evidence>
<accession>A0A3B1E0H7</accession>
<evidence type="ECO:0000313" key="11">
    <source>
        <dbReference type="EMBL" id="VAX35057.1"/>
    </source>
</evidence>
<comment type="pathway">
    <text evidence="3">Isoprenoid biosynthesis; isopentenyl diphosphate biosynthesis via DXP pathway; isopentenyl diphosphate from 1-deoxy-D-xylulose 5-phosphate: step 1/6.</text>
</comment>
<dbReference type="PANTHER" id="PTHR30525:SF0">
    <property type="entry name" value="1-DEOXY-D-XYLULOSE 5-PHOSPHATE REDUCTOISOMERASE, CHLOROPLASTIC"/>
    <property type="match status" value="1"/>
</dbReference>
<feature type="domain" description="DXP reductoisomerase C-terminal" evidence="10">
    <location>
        <begin position="126"/>
        <end position="242"/>
    </location>
</feature>
<dbReference type="GO" id="GO:0016853">
    <property type="term" value="F:isomerase activity"/>
    <property type="evidence" value="ECO:0007669"/>
    <property type="project" value="UniProtKB-KW"/>
</dbReference>
<name>A0A3B1E0H7_9ZZZZ</name>
<dbReference type="SUPFAM" id="SSF55347">
    <property type="entry name" value="Glyceraldehyde-3-phosphate dehydrogenase-like, C-terminal domain"/>
    <property type="match status" value="1"/>
</dbReference>
<dbReference type="EC" id="1.1.1.267" evidence="5"/>
<evidence type="ECO:0000259" key="10">
    <source>
        <dbReference type="Pfam" id="PF13288"/>
    </source>
</evidence>
<dbReference type="EMBL" id="UOGJ01000026">
    <property type="protein sequence ID" value="VAX35057.1"/>
    <property type="molecule type" value="Genomic_DNA"/>
</dbReference>
<dbReference type="Gene3D" id="1.10.1740.10">
    <property type="match status" value="1"/>
</dbReference>
<dbReference type="GO" id="GO:0030604">
    <property type="term" value="F:1-deoxy-D-xylulose-5-phosphate reductoisomerase activity"/>
    <property type="evidence" value="ECO:0007669"/>
    <property type="project" value="UniProtKB-EC"/>
</dbReference>
<evidence type="ECO:0000256" key="8">
    <source>
        <dbReference type="ARBA" id="ARBA00048543"/>
    </source>
</evidence>
<dbReference type="GO" id="GO:0030145">
    <property type="term" value="F:manganese ion binding"/>
    <property type="evidence" value="ECO:0007669"/>
    <property type="project" value="TreeGrafter"/>
</dbReference>
<dbReference type="InterPro" id="IPR036169">
    <property type="entry name" value="DXPR_C_sf"/>
</dbReference>
<evidence type="ECO:0000256" key="5">
    <source>
        <dbReference type="ARBA" id="ARBA00012366"/>
    </source>
</evidence>
<evidence type="ECO:0000256" key="3">
    <source>
        <dbReference type="ARBA" id="ARBA00005094"/>
    </source>
</evidence>
<dbReference type="SUPFAM" id="SSF69055">
    <property type="entry name" value="1-deoxy-D-xylulose-5-phosphate reductoisomerase, C-terminal domain"/>
    <property type="match status" value="1"/>
</dbReference>
<dbReference type="PANTHER" id="PTHR30525">
    <property type="entry name" value="1-DEOXY-D-XYLULOSE 5-PHOSPHATE REDUCTOISOMERASE"/>
    <property type="match status" value="1"/>
</dbReference>
<dbReference type="GO" id="GO:0070402">
    <property type="term" value="F:NADPH binding"/>
    <property type="evidence" value="ECO:0007669"/>
    <property type="project" value="TreeGrafter"/>
</dbReference>
<evidence type="ECO:0000256" key="7">
    <source>
        <dbReference type="ARBA" id="ARBA00023002"/>
    </source>
</evidence>
<feature type="domain" description="1-deoxy-D-xylulose 5-phosphate reductoisomerase C-terminal" evidence="9">
    <location>
        <begin position="11"/>
        <end position="94"/>
    </location>
</feature>
<keyword evidence="6" id="KW-0479">Metal-binding</keyword>
<dbReference type="GO" id="GO:0051484">
    <property type="term" value="P:isopentenyl diphosphate biosynthetic process, methylerythritol 4-phosphate pathway involved in terpenoid biosynthetic process"/>
    <property type="evidence" value="ECO:0007669"/>
    <property type="project" value="TreeGrafter"/>
</dbReference>
<dbReference type="InterPro" id="IPR026877">
    <property type="entry name" value="DXPR_C"/>
</dbReference>
<reference evidence="11" key="1">
    <citation type="submission" date="2018-06" db="EMBL/GenBank/DDBJ databases">
        <authorList>
            <person name="Zhirakovskaya E."/>
        </authorList>
    </citation>
    <scope>NUCLEOTIDE SEQUENCE</scope>
</reference>
<gene>
    <name evidence="11" type="ORF">MNBD_UNCLBAC01-198</name>
</gene>
<proteinExistence type="inferred from homology"/>
<dbReference type="InterPro" id="IPR013644">
    <property type="entry name" value="DXP_reductoisomerase_C"/>
</dbReference>
<evidence type="ECO:0000256" key="6">
    <source>
        <dbReference type="ARBA" id="ARBA00022723"/>
    </source>
</evidence>
<comment type="similarity">
    <text evidence="4">Belongs to the DXR family.</text>
</comment>
<sequence length="249" mass="28105">MHTAKKHKARIIPIDSEQSAIFQCLEGQNRKELKKVYLTASGGALLNTPKKQFKTLSVKHILAHPRWKMGQKITVDSAMLMNKGFEILEAKHLFGLDIKDIEVVVHPEAIIHSMVEYKDGSIIAQLGITDMRIPIQYAMTYPERWESGLKPLNFFALKQLTFQRPDVKKFPALSLAIYAGKRGGSLPAVLNAADEEAVEAFLKGKINFFEIYNIVEKVVQKHKIVKILNLKSILAADQWARDEVKGILC</sequence>
<evidence type="ECO:0000259" key="9">
    <source>
        <dbReference type="Pfam" id="PF08436"/>
    </source>
</evidence>
<dbReference type="NCBIfam" id="TIGR00243">
    <property type="entry name" value="Dxr"/>
    <property type="match status" value="1"/>
</dbReference>
<dbReference type="InterPro" id="IPR003821">
    <property type="entry name" value="DXP_reductoisomerase"/>
</dbReference>
<keyword evidence="7 11" id="KW-0560">Oxidoreductase</keyword>
<keyword evidence="11" id="KW-0413">Isomerase</keyword>
<dbReference type="Pfam" id="PF13288">
    <property type="entry name" value="DXPR_C"/>
    <property type="match status" value="1"/>
</dbReference>
<comment type="cofactor">
    <cofactor evidence="2">
        <name>Mg(2+)</name>
        <dbReference type="ChEBI" id="CHEBI:18420"/>
    </cofactor>
</comment>
<dbReference type="Pfam" id="PF08436">
    <property type="entry name" value="DXP_redisom_C"/>
    <property type="match status" value="1"/>
</dbReference>
<comment type="catalytic activity">
    <reaction evidence="8">
        <text>2-C-methyl-D-erythritol 4-phosphate + NADP(+) = 1-deoxy-D-xylulose 5-phosphate + NADPH + H(+)</text>
        <dbReference type="Rhea" id="RHEA:13717"/>
        <dbReference type="ChEBI" id="CHEBI:15378"/>
        <dbReference type="ChEBI" id="CHEBI:57783"/>
        <dbReference type="ChEBI" id="CHEBI:57792"/>
        <dbReference type="ChEBI" id="CHEBI:58262"/>
        <dbReference type="ChEBI" id="CHEBI:58349"/>
        <dbReference type="EC" id="1.1.1.267"/>
    </reaction>
    <physiologicalReaction direction="right-to-left" evidence="8">
        <dbReference type="Rhea" id="RHEA:13719"/>
    </physiologicalReaction>
</comment>
<organism evidence="11">
    <name type="scientific">hydrothermal vent metagenome</name>
    <dbReference type="NCBI Taxonomy" id="652676"/>
    <lineage>
        <taxon>unclassified sequences</taxon>
        <taxon>metagenomes</taxon>
        <taxon>ecological metagenomes</taxon>
    </lineage>
</organism>
<protein>
    <recommendedName>
        <fullName evidence="5">1-deoxy-D-xylulose-5-phosphate reductoisomerase</fullName>
        <ecNumber evidence="5">1.1.1.267</ecNumber>
    </recommendedName>
</protein>
<comment type="cofactor">
    <cofactor evidence="1">
        <name>Mn(2+)</name>
        <dbReference type="ChEBI" id="CHEBI:29035"/>
    </cofactor>
</comment>